<dbReference type="Proteomes" id="UP000284219">
    <property type="component" value="Unassembled WGS sequence"/>
</dbReference>
<reference evidence="1 2" key="1">
    <citation type="submission" date="2016-08" db="EMBL/GenBank/DDBJ databases">
        <title>Novel Firmicute Genomes.</title>
        <authorList>
            <person name="Poppleton D.I."/>
            <person name="Gribaldo S."/>
        </authorList>
    </citation>
    <scope>NUCLEOTIDE SEQUENCE [LARGE SCALE GENOMIC DNA]</scope>
    <source>
        <strain evidence="1 2">RAOx-1</strain>
    </source>
</reference>
<evidence type="ECO:0000313" key="1">
    <source>
        <dbReference type="EMBL" id="RKD25519.1"/>
    </source>
</evidence>
<dbReference type="PANTHER" id="PTHR38448">
    <property type="entry name" value="REGULATORY PROTEIN YLBF-RELATED"/>
    <property type="match status" value="1"/>
</dbReference>
<accession>A0A419SMS1</accession>
<dbReference type="AlphaFoldDB" id="A0A419SMS1"/>
<comment type="caution">
    <text evidence="1">The sequence shown here is derived from an EMBL/GenBank/DDBJ whole genome shotgun (WGS) entry which is preliminary data.</text>
</comment>
<dbReference type="OrthoDB" id="2157513at2"/>
<sequence>MAIIAQEIDRMTVLLQAQDIAEMILASEEMNEYITTKEGLQKDQHAQEQIQQFQKLKESFEEAQRFGTYHPDYKQINERVRTMRREIQLIPSVGAFRKAESALEELLYQVCRIIADGVSDAIKVPSDNPLYNLGGGCGSSGGCGSGGSCGCAG</sequence>
<dbReference type="PANTHER" id="PTHR38448:SF2">
    <property type="entry name" value="REGULATORY PROTEIN YLBF"/>
    <property type="match status" value="1"/>
</dbReference>
<protein>
    <recommendedName>
        <fullName evidence="3">YlbF family regulator</fullName>
    </recommendedName>
</protein>
<dbReference type="InterPro" id="IPR023378">
    <property type="entry name" value="YheA/YmcA-like_dom_sf"/>
</dbReference>
<dbReference type="Gene3D" id="1.20.1500.10">
    <property type="entry name" value="YheA/YmcA-like"/>
    <property type="match status" value="1"/>
</dbReference>
<dbReference type="Pfam" id="PF06133">
    <property type="entry name" value="Com_YlbF"/>
    <property type="match status" value="1"/>
</dbReference>
<proteinExistence type="predicted"/>
<name>A0A419SMS1_9BACL</name>
<organism evidence="1 2">
    <name type="scientific">Ammoniphilus oxalaticus</name>
    <dbReference type="NCBI Taxonomy" id="66863"/>
    <lineage>
        <taxon>Bacteria</taxon>
        <taxon>Bacillati</taxon>
        <taxon>Bacillota</taxon>
        <taxon>Bacilli</taxon>
        <taxon>Bacillales</taxon>
        <taxon>Paenibacillaceae</taxon>
        <taxon>Aneurinibacillus group</taxon>
        <taxon>Ammoniphilus</taxon>
    </lineage>
</organism>
<keyword evidence="2" id="KW-1185">Reference proteome</keyword>
<evidence type="ECO:0008006" key="3">
    <source>
        <dbReference type="Google" id="ProtNLM"/>
    </source>
</evidence>
<gene>
    <name evidence="1" type="ORF">BEP19_00815</name>
</gene>
<evidence type="ECO:0000313" key="2">
    <source>
        <dbReference type="Proteomes" id="UP000284219"/>
    </source>
</evidence>
<dbReference type="InterPro" id="IPR052767">
    <property type="entry name" value="Bact_com_dev_regulator"/>
</dbReference>
<dbReference type="SUPFAM" id="SSF158622">
    <property type="entry name" value="YheA/YmcA-like"/>
    <property type="match status" value="1"/>
</dbReference>
<dbReference type="EMBL" id="MCHY01000006">
    <property type="protein sequence ID" value="RKD25519.1"/>
    <property type="molecule type" value="Genomic_DNA"/>
</dbReference>
<dbReference type="RefSeq" id="WP_120188187.1">
    <property type="nucleotide sequence ID" value="NZ_MCHY01000006.1"/>
</dbReference>
<dbReference type="InterPro" id="IPR010368">
    <property type="entry name" value="Com_YlbF"/>
</dbReference>